<keyword evidence="2" id="KW-0732">Signal</keyword>
<dbReference type="VEuPathDB" id="VectorBase:ACHR006680"/>
<protein>
    <submittedName>
        <fullName evidence="3">Uncharacterized protein</fullName>
    </submittedName>
</protein>
<evidence type="ECO:0000256" key="2">
    <source>
        <dbReference type="SAM" id="SignalP"/>
    </source>
</evidence>
<organism evidence="3 4">
    <name type="scientific">Anopheles christyi</name>
    <dbReference type="NCBI Taxonomy" id="43041"/>
    <lineage>
        <taxon>Eukaryota</taxon>
        <taxon>Metazoa</taxon>
        <taxon>Ecdysozoa</taxon>
        <taxon>Arthropoda</taxon>
        <taxon>Hexapoda</taxon>
        <taxon>Insecta</taxon>
        <taxon>Pterygota</taxon>
        <taxon>Neoptera</taxon>
        <taxon>Endopterygota</taxon>
        <taxon>Diptera</taxon>
        <taxon>Nematocera</taxon>
        <taxon>Culicoidea</taxon>
        <taxon>Culicidae</taxon>
        <taxon>Anophelinae</taxon>
        <taxon>Anopheles</taxon>
    </lineage>
</organism>
<dbReference type="EnsemblMetazoa" id="ACHR006680-RA">
    <property type="protein sequence ID" value="ACHR006680-PA"/>
    <property type="gene ID" value="ACHR006680"/>
</dbReference>
<evidence type="ECO:0000313" key="3">
    <source>
        <dbReference type="EnsemblMetazoa" id="ACHR006680-PA"/>
    </source>
</evidence>
<name>A0A182K7E5_9DIPT</name>
<reference evidence="4" key="1">
    <citation type="submission" date="2013-03" db="EMBL/GenBank/DDBJ databases">
        <title>The Genome Sequence of Anopheles christyi ACHKN1017.</title>
        <authorList>
            <consortium name="The Broad Institute Genomics Platform"/>
            <person name="Neafsey D.E."/>
            <person name="Besansky N."/>
            <person name="Walker B."/>
            <person name="Young S.K."/>
            <person name="Zeng Q."/>
            <person name="Gargeya S."/>
            <person name="Fitzgerald M."/>
            <person name="Haas B."/>
            <person name="Abouelleil A."/>
            <person name="Allen A.W."/>
            <person name="Alvarado L."/>
            <person name="Arachchi H.M."/>
            <person name="Berlin A.M."/>
            <person name="Chapman S.B."/>
            <person name="Gainer-Dewar J."/>
            <person name="Goldberg J."/>
            <person name="Griggs A."/>
            <person name="Gujja S."/>
            <person name="Hansen M."/>
            <person name="Howarth C."/>
            <person name="Imamovic A."/>
            <person name="Ireland A."/>
            <person name="Larimer J."/>
            <person name="McCowan C."/>
            <person name="Murphy C."/>
            <person name="Pearson M."/>
            <person name="Poon T.W."/>
            <person name="Priest M."/>
            <person name="Roberts A."/>
            <person name="Saif S."/>
            <person name="Shea T."/>
            <person name="Sisk P."/>
            <person name="Sykes S."/>
            <person name="Wortman J."/>
            <person name="Nusbaum C."/>
            <person name="Birren B."/>
        </authorList>
    </citation>
    <scope>NUCLEOTIDE SEQUENCE [LARGE SCALE GENOMIC DNA]</scope>
    <source>
        <strain evidence="4">ACHKN1017</strain>
    </source>
</reference>
<feature type="chain" id="PRO_5008125112" evidence="2">
    <location>
        <begin position="18"/>
        <end position="178"/>
    </location>
</feature>
<feature type="region of interest" description="Disordered" evidence="1">
    <location>
        <begin position="45"/>
        <end position="116"/>
    </location>
</feature>
<evidence type="ECO:0000313" key="4">
    <source>
        <dbReference type="Proteomes" id="UP000075881"/>
    </source>
</evidence>
<evidence type="ECO:0000256" key="1">
    <source>
        <dbReference type="SAM" id="MobiDB-lite"/>
    </source>
</evidence>
<feature type="signal peptide" evidence="2">
    <location>
        <begin position="1"/>
        <end position="17"/>
    </location>
</feature>
<sequence length="178" mass="20038">MKIFAFALVLCVGLAVGAEVDSAPEVLSDLEVQPDVLVPEKLEVPVLPDAPLDNVEEPLPPNEDEPAEEAPEPVPEDGAHDEEQADEAGEQEEDANDEKADESESEESAESDELEEVRLVAEELEEREQELNYLKRYLVGRLQAVAILDRRVRPAVIRRPWIRRPWNPRPRVLPRLVL</sequence>
<feature type="compositionally biased region" description="Acidic residues" evidence="1">
    <location>
        <begin position="62"/>
        <end position="76"/>
    </location>
</feature>
<reference evidence="3" key="2">
    <citation type="submission" date="2020-05" db="UniProtKB">
        <authorList>
            <consortium name="EnsemblMetazoa"/>
        </authorList>
    </citation>
    <scope>IDENTIFICATION</scope>
    <source>
        <strain evidence="3">ACHKN1017</strain>
    </source>
</reference>
<dbReference type="Proteomes" id="UP000075881">
    <property type="component" value="Unassembled WGS sequence"/>
</dbReference>
<dbReference type="AlphaFoldDB" id="A0A182K7E5"/>
<proteinExistence type="predicted"/>
<feature type="compositionally biased region" description="Acidic residues" evidence="1">
    <location>
        <begin position="83"/>
        <end position="115"/>
    </location>
</feature>
<accession>A0A182K7E5</accession>
<keyword evidence="4" id="KW-1185">Reference proteome</keyword>